<sequence length="88" mass="9691">MLDPYFAAKVSPAATRNDASIPRRSRTETRIASAWTVTVQVSVFLALLVLPVILIRGWWAAPATTALIAGLTVATRQSRCHYQRLRLG</sequence>
<keyword evidence="1" id="KW-1133">Transmembrane helix</keyword>
<keyword evidence="1" id="KW-0472">Membrane</keyword>
<dbReference type="Proteomes" id="UP000198280">
    <property type="component" value="Unassembled WGS sequence"/>
</dbReference>
<accession>A0A239NQ99</accession>
<keyword evidence="1" id="KW-0812">Transmembrane</keyword>
<gene>
    <name evidence="2" type="ORF">SAMN05216252_14134</name>
</gene>
<protein>
    <submittedName>
        <fullName evidence="2">Uncharacterized protein</fullName>
    </submittedName>
</protein>
<feature type="transmembrane region" description="Helical" evidence="1">
    <location>
        <begin position="59"/>
        <end position="76"/>
    </location>
</feature>
<dbReference type="EMBL" id="FZOF01000041">
    <property type="protein sequence ID" value="SNT56279.1"/>
    <property type="molecule type" value="Genomic_DNA"/>
</dbReference>
<evidence type="ECO:0000313" key="3">
    <source>
        <dbReference type="Proteomes" id="UP000198280"/>
    </source>
</evidence>
<dbReference type="OrthoDB" id="9952601at2"/>
<dbReference type="AlphaFoldDB" id="A0A239NQ99"/>
<proteinExistence type="predicted"/>
<evidence type="ECO:0000256" key="1">
    <source>
        <dbReference type="SAM" id="Phobius"/>
    </source>
</evidence>
<reference evidence="2 3" key="1">
    <citation type="submission" date="2017-06" db="EMBL/GenBank/DDBJ databases">
        <authorList>
            <person name="Kim H.J."/>
            <person name="Triplett B.A."/>
        </authorList>
    </citation>
    <scope>NUCLEOTIDE SEQUENCE [LARGE SCALE GENOMIC DNA]</scope>
    <source>
        <strain evidence="2 3">CGMCC 4.1858</strain>
    </source>
</reference>
<keyword evidence="3" id="KW-1185">Reference proteome</keyword>
<evidence type="ECO:0000313" key="2">
    <source>
        <dbReference type="EMBL" id="SNT56279.1"/>
    </source>
</evidence>
<feature type="transmembrane region" description="Helical" evidence="1">
    <location>
        <begin position="32"/>
        <end position="53"/>
    </location>
</feature>
<name>A0A239NQ99_9ACTN</name>
<organism evidence="2 3">
    <name type="scientific">Actinacidiphila glaucinigra</name>
    <dbReference type="NCBI Taxonomy" id="235986"/>
    <lineage>
        <taxon>Bacteria</taxon>
        <taxon>Bacillati</taxon>
        <taxon>Actinomycetota</taxon>
        <taxon>Actinomycetes</taxon>
        <taxon>Kitasatosporales</taxon>
        <taxon>Streptomycetaceae</taxon>
        <taxon>Actinacidiphila</taxon>
    </lineage>
</organism>